<dbReference type="PANTHER" id="PTHR31476">
    <property type="entry name" value="PROTEIN WHAT'S THIS FACTOR 1 HOMOLOG, CHLOROPLASTIC"/>
    <property type="match status" value="1"/>
</dbReference>
<keyword evidence="3" id="KW-1185">Reference proteome</keyword>
<feature type="domain" description="PORR" evidence="1">
    <location>
        <begin position="65"/>
        <end position="114"/>
    </location>
</feature>
<evidence type="ECO:0000313" key="2">
    <source>
        <dbReference type="EMBL" id="MCE3052243.1"/>
    </source>
</evidence>
<dbReference type="InterPro" id="IPR045040">
    <property type="entry name" value="PORR_fam"/>
</dbReference>
<sequence length="178" mass="21067">MTKEAEDLVQEEEEAIIEQHSHKAAELVTRMLMMSVDKRLALDKIAHFRRDLGLPMDFRKHWARRELKAGTLEFNKRAVAVMHELLSFTIGKRLVTDYLTHFRKEFVMPQKLMRKKKETMDALNDLQEFVDDDFFENESEDESVQVENNKQTMDCLEGDFLENESEMEIDEVCSAYRE</sequence>
<organism evidence="2 3">
    <name type="scientific">Datura stramonium</name>
    <name type="common">Jimsonweed</name>
    <name type="synonym">Common thornapple</name>
    <dbReference type="NCBI Taxonomy" id="4076"/>
    <lineage>
        <taxon>Eukaryota</taxon>
        <taxon>Viridiplantae</taxon>
        <taxon>Streptophyta</taxon>
        <taxon>Embryophyta</taxon>
        <taxon>Tracheophyta</taxon>
        <taxon>Spermatophyta</taxon>
        <taxon>Magnoliopsida</taxon>
        <taxon>eudicotyledons</taxon>
        <taxon>Gunneridae</taxon>
        <taxon>Pentapetalae</taxon>
        <taxon>asterids</taxon>
        <taxon>lamiids</taxon>
        <taxon>Solanales</taxon>
        <taxon>Solanaceae</taxon>
        <taxon>Solanoideae</taxon>
        <taxon>Datureae</taxon>
        <taxon>Datura</taxon>
    </lineage>
</organism>
<dbReference type="Pfam" id="PF11955">
    <property type="entry name" value="PORR"/>
    <property type="match status" value="2"/>
</dbReference>
<comment type="caution">
    <text evidence="2">The sequence shown here is derived from an EMBL/GenBank/DDBJ whole genome shotgun (WGS) entry which is preliminary data.</text>
</comment>
<name>A0ABS8WN22_DATST</name>
<dbReference type="Proteomes" id="UP000823775">
    <property type="component" value="Unassembled WGS sequence"/>
</dbReference>
<dbReference type="EMBL" id="JACEIK010009343">
    <property type="protein sequence ID" value="MCE3052243.1"/>
    <property type="molecule type" value="Genomic_DNA"/>
</dbReference>
<protein>
    <recommendedName>
        <fullName evidence="1">PORR domain-containing protein</fullName>
    </recommendedName>
</protein>
<gene>
    <name evidence="2" type="ORF">HAX54_051977</name>
</gene>
<dbReference type="PANTHER" id="PTHR31476:SF8">
    <property type="entry name" value="EXPRESSED PROTEIN"/>
    <property type="match status" value="1"/>
</dbReference>
<evidence type="ECO:0000313" key="3">
    <source>
        <dbReference type="Proteomes" id="UP000823775"/>
    </source>
</evidence>
<reference evidence="2 3" key="1">
    <citation type="journal article" date="2021" name="BMC Genomics">
        <title>Datura genome reveals duplications of psychoactive alkaloid biosynthetic genes and high mutation rate following tissue culture.</title>
        <authorList>
            <person name="Rajewski A."/>
            <person name="Carter-House D."/>
            <person name="Stajich J."/>
            <person name="Litt A."/>
        </authorList>
    </citation>
    <scope>NUCLEOTIDE SEQUENCE [LARGE SCALE GENOMIC DNA]</scope>
    <source>
        <strain evidence="2">AR-01</strain>
    </source>
</reference>
<proteinExistence type="predicted"/>
<accession>A0ABS8WN22</accession>
<evidence type="ECO:0000259" key="1">
    <source>
        <dbReference type="Pfam" id="PF11955"/>
    </source>
</evidence>
<dbReference type="InterPro" id="IPR021099">
    <property type="entry name" value="PORR_domain"/>
</dbReference>
<feature type="domain" description="PORR" evidence="1">
    <location>
        <begin position="1"/>
        <end position="63"/>
    </location>
</feature>